<sequence>MHDVAQVAGVSHQTVSRVLNDHPNVSAATRAKVQSAIAQLGYRRNSVARALVTRRTGSIGVVTEDSALHGPTMTLIALENAARATGMNVSVATVTQWDVAAVQASLEHFLDQGVDGVIVIASHDEAVRAVQGFAHRLPVVMVGPSDLGGEVYTAAVNQYAGARLATRHLIELGHTDILHVMGPSVWLDARSRARGWSDAMRQAGLTPREPVPGDWKASTGYRIGAELVARAGAAAGAEPLPTAVFASNDQLALGLLHAFAEAGVRVPHEISVVGFDDVEGSAHFFPPLTTVAPDFAALGRRCLEQMVAAIAGEPAVDGLVGASMRVRSSTRRRSER</sequence>
<dbReference type="CDD" id="cd01392">
    <property type="entry name" value="HTH_LacI"/>
    <property type="match status" value="1"/>
</dbReference>
<dbReference type="Gene3D" id="1.10.260.40">
    <property type="entry name" value="lambda repressor-like DNA-binding domains"/>
    <property type="match status" value="1"/>
</dbReference>
<evidence type="ECO:0000256" key="2">
    <source>
        <dbReference type="ARBA" id="ARBA00023125"/>
    </source>
</evidence>
<dbReference type="GO" id="GO:0000976">
    <property type="term" value="F:transcription cis-regulatory region binding"/>
    <property type="evidence" value="ECO:0007669"/>
    <property type="project" value="TreeGrafter"/>
</dbReference>
<dbReference type="OrthoDB" id="9785139at2"/>
<dbReference type="EMBL" id="SZYE01000038">
    <property type="protein sequence ID" value="TKR24240.1"/>
    <property type="molecule type" value="Genomic_DNA"/>
</dbReference>
<keyword evidence="3" id="KW-0804">Transcription</keyword>
<dbReference type="PROSITE" id="PS00356">
    <property type="entry name" value="HTH_LACI_1"/>
    <property type="match status" value="1"/>
</dbReference>
<reference evidence="5 6" key="1">
    <citation type="submission" date="2019-05" db="EMBL/GenBank/DDBJ databases">
        <title>Genome sequence of Cellulomonas hominis strain CS1.</title>
        <authorList>
            <person name="Belmont J."/>
            <person name="Maclea K.S."/>
        </authorList>
    </citation>
    <scope>NUCLEOTIDE SEQUENCE [LARGE SCALE GENOMIC DNA]</scope>
    <source>
        <strain evidence="5 6">CS1</strain>
    </source>
</reference>
<protein>
    <submittedName>
        <fullName evidence="5">LacI family DNA-binding transcriptional regulator</fullName>
    </submittedName>
</protein>
<dbReference type="Pfam" id="PF00356">
    <property type="entry name" value="LacI"/>
    <property type="match status" value="1"/>
</dbReference>
<dbReference type="InterPro" id="IPR010982">
    <property type="entry name" value="Lambda_DNA-bd_dom_sf"/>
</dbReference>
<feature type="domain" description="HTH lacI-type" evidence="4">
    <location>
        <begin position="1"/>
        <end position="53"/>
    </location>
</feature>
<accession>A0A7Z8K2F4</accession>
<dbReference type="InterPro" id="IPR046335">
    <property type="entry name" value="LacI/GalR-like_sensor"/>
</dbReference>
<evidence type="ECO:0000259" key="4">
    <source>
        <dbReference type="PROSITE" id="PS50932"/>
    </source>
</evidence>
<dbReference type="Gene3D" id="3.40.50.2300">
    <property type="match status" value="2"/>
</dbReference>
<comment type="caution">
    <text evidence="5">The sequence shown here is derived from an EMBL/GenBank/DDBJ whole genome shotgun (WGS) entry which is preliminary data.</text>
</comment>
<dbReference type="AlphaFoldDB" id="A0A7Z8K2F4"/>
<dbReference type="PANTHER" id="PTHR30146:SF109">
    <property type="entry name" value="HTH-TYPE TRANSCRIPTIONAL REGULATOR GALS"/>
    <property type="match status" value="1"/>
</dbReference>
<dbReference type="CDD" id="cd01574">
    <property type="entry name" value="PBP1_LacI"/>
    <property type="match status" value="1"/>
</dbReference>
<proteinExistence type="predicted"/>
<dbReference type="SUPFAM" id="SSF47413">
    <property type="entry name" value="lambda repressor-like DNA-binding domains"/>
    <property type="match status" value="1"/>
</dbReference>
<evidence type="ECO:0000313" key="5">
    <source>
        <dbReference type="EMBL" id="TKR24240.1"/>
    </source>
</evidence>
<organism evidence="5 6">
    <name type="scientific">Cellulomonas hominis</name>
    <dbReference type="NCBI Taxonomy" id="156981"/>
    <lineage>
        <taxon>Bacteria</taxon>
        <taxon>Bacillati</taxon>
        <taxon>Actinomycetota</taxon>
        <taxon>Actinomycetes</taxon>
        <taxon>Micrococcales</taxon>
        <taxon>Cellulomonadaceae</taxon>
        <taxon>Cellulomonas</taxon>
    </lineage>
</organism>
<dbReference type="InterPro" id="IPR028082">
    <property type="entry name" value="Peripla_BP_I"/>
</dbReference>
<gene>
    <name evidence="5" type="ORF">FA014_07180</name>
</gene>
<name>A0A7Z8K2F4_9CELL</name>
<dbReference type="InterPro" id="IPR000843">
    <property type="entry name" value="HTH_LacI"/>
</dbReference>
<evidence type="ECO:0000256" key="3">
    <source>
        <dbReference type="ARBA" id="ARBA00023163"/>
    </source>
</evidence>
<dbReference type="Pfam" id="PF13377">
    <property type="entry name" value="Peripla_BP_3"/>
    <property type="match status" value="1"/>
</dbReference>
<dbReference type="Proteomes" id="UP000308121">
    <property type="component" value="Unassembled WGS sequence"/>
</dbReference>
<evidence type="ECO:0000256" key="1">
    <source>
        <dbReference type="ARBA" id="ARBA00023015"/>
    </source>
</evidence>
<dbReference type="SMART" id="SM00354">
    <property type="entry name" value="HTH_LACI"/>
    <property type="match status" value="1"/>
</dbReference>
<dbReference type="SUPFAM" id="SSF53822">
    <property type="entry name" value="Periplasmic binding protein-like I"/>
    <property type="match status" value="1"/>
</dbReference>
<keyword evidence="2 5" id="KW-0238">DNA-binding</keyword>
<keyword evidence="1" id="KW-0805">Transcription regulation</keyword>
<dbReference type="GO" id="GO:0003700">
    <property type="term" value="F:DNA-binding transcription factor activity"/>
    <property type="evidence" value="ECO:0007669"/>
    <property type="project" value="TreeGrafter"/>
</dbReference>
<evidence type="ECO:0000313" key="6">
    <source>
        <dbReference type="Proteomes" id="UP000308121"/>
    </source>
</evidence>
<dbReference type="PROSITE" id="PS50932">
    <property type="entry name" value="HTH_LACI_2"/>
    <property type="match status" value="1"/>
</dbReference>
<dbReference type="PANTHER" id="PTHR30146">
    <property type="entry name" value="LACI-RELATED TRANSCRIPTIONAL REPRESSOR"/>
    <property type="match status" value="1"/>
</dbReference>